<keyword evidence="3" id="KW-0677">Repeat</keyword>
<organism evidence="7 8">
    <name type="scientific">Staphylotrichum tortipilum</name>
    <dbReference type="NCBI Taxonomy" id="2831512"/>
    <lineage>
        <taxon>Eukaryota</taxon>
        <taxon>Fungi</taxon>
        <taxon>Dikarya</taxon>
        <taxon>Ascomycota</taxon>
        <taxon>Pezizomycotina</taxon>
        <taxon>Sordariomycetes</taxon>
        <taxon>Sordariomycetidae</taxon>
        <taxon>Sordariales</taxon>
        <taxon>Chaetomiaceae</taxon>
        <taxon>Staphylotrichum</taxon>
    </lineage>
</organism>
<comment type="similarity">
    <text evidence="5">Belongs to the U2 small nuclear ribonucleoprotein A family.</text>
</comment>
<dbReference type="Gene3D" id="3.80.10.10">
    <property type="entry name" value="Ribonuclease Inhibitor"/>
    <property type="match status" value="1"/>
</dbReference>
<dbReference type="GO" id="GO:0030620">
    <property type="term" value="F:U2 snRNA binding"/>
    <property type="evidence" value="ECO:0007669"/>
    <property type="project" value="InterPro"/>
</dbReference>
<dbReference type="EMBL" id="MU855567">
    <property type="protein sequence ID" value="KAK3901618.1"/>
    <property type="molecule type" value="Genomic_DNA"/>
</dbReference>
<keyword evidence="8" id="KW-1185">Reference proteome</keyword>
<keyword evidence="4" id="KW-0539">Nucleus</keyword>
<dbReference type="SUPFAM" id="SSF52058">
    <property type="entry name" value="L domain-like"/>
    <property type="match status" value="1"/>
</dbReference>
<dbReference type="InterPro" id="IPR001611">
    <property type="entry name" value="Leu-rich_rpt"/>
</dbReference>
<accession>A0AAN6MK19</accession>
<dbReference type="PROSITE" id="PS51450">
    <property type="entry name" value="LRR"/>
    <property type="match status" value="1"/>
</dbReference>
<comment type="caution">
    <text evidence="7">The sequence shown here is derived from an EMBL/GenBank/DDBJ whole genome shotgun (WGS) entry which is preliminary data.</text>
</comment>
<reference evidence="7" key="2">
    <citation type="submission" date="2023-05" db="EMBL/GenBank/DDBJ databases">
        <authorList>
            <consortium name="Lawrence Berkeley National Laboratory"/>
            <person name="Steindorff A."/>
            <person name="Hensen N."/>
            <person name="Bonometti L."/>
            <person name="Westerberg I."/>
            <person name="Brannstrom I.O."/>
            <person name="Guillou S."/>
            <person name="Cros-Aarteil S."/>
            <person name="Calhoun S."/>
            <person name="Haridas S."/>
            <person name="Kuo A."/>
            <person name="Mondo S."/>
            <person name="Pangilinan J."/>
            <person name="Riley R."/>
            <person name="Labutti K."/>
            <person name="Andreopoulos B."/>
            <person name="Lipzen A."/>
            <person name="Chen C."/>
            <person name="Yanf M."/>
            <person name="Daum C."/>
            <person name="Ng V."/>
            <person name="Clum A."/>
            <person name="Ohm R."/>
            <person name="Martin F."/>
            <person name="Silar P."/>
            <person name="Natvig D."/>
            <person name="Lalanne C."/>
            <person name="Gautier V."/>
            <person name="Ament-Velasquez S.L."/>
            <person name="Kruys A."/>
            <person name="Hutchinson M.I."/>
            <person name="Powell A.J."/>
            <person name="Barry K."/>
            <person name="Miller A.N."/>
            <person name="Grigoriev I.V."/>
            <person name="Debuchy R."/>
            <person name="Gladieux P."/>
            <person name="Thoren M.H."/>
            <person name="Johannesson H."/>
        </authorList>
    </citation>
    <scope>NUCLEOTIDE SEQUENCE</scope>
    <source>
        <strain evidence="7">CBS 103.79</strain>
    </source>
</reference>
<protein>
    <recommendedName>
        <fullName evidence="6">U2 small nuclear ribonucleoprotein A'</fullName>
    </recommendedName>
</protein>
<sequence>MRLTADLINHSLSYLNPLKERELDLRGHRIPAIENLGVAGPHDAIDLTDNDIQVLGNLPLSPRLRTLLLARNRIAAVQPTLPAAAPNLRNLVLATNNIAELADLDVLGRFAQLTHLVLVDNPVTKKENYRYWVLWRCPSVRFLDYQKVKDAERAKAKELFGEADAPTELASRIMGVKSKTFDAGAANGGAAAGGSGPASKLSRLKLTDKERKKLQEMIKKADSLEEIIRLEKALNEGRLPPGVMVDDDAMEE</sequence>
<dbReference type="InterPro" id="IPR044640">
    <property type="entry name" value="RU2A"/>
</dbReference>
<evidence type="ECO:0000256" key="5">
    <source>
        <dbReference type="ARBA" id="ARBA00024196"/>
    </source>
</evidence>
<evidence type="ECO:0000256" key="1">
    <source>
        <dbReference type="ARBA" id="ARBA00004123"/>
    </source>
</evidence>
<dbReference type="PANTHER" id="PTHR10552">
    <property type="entry name" value="U2 SMALL NUCLEAR RIBONUCLEOPROTEIN A"/>
    <property type="match status" value="1"/>
</dbReference>
<evidence type="ECO:0000313" key="7">
    <source>
        <dbReference type="EMBL" id="KAK3901618.1"/>
    </source>
</evidence>
<evidence type="ECO:0000256" key="2">
    <source>
        <dbReference type="ARBA" id="ARBA00022614"/>
    </source>
</evidence>
<proteinExistence type="inferred from homology"/>
<dbReference type="InterPro" id="IPR032675">
    <property type="entry name" value="LRR_dom_sf"/>
</dbReference>
<dbReference type="GO" id="GO:0005686">
    <property type="term" value="C:U2 snRNP"/>
    <property type="evidence" value="ECO:0007669"/>
    <property type="project" value="TreeGrafter"/>
</dbReference>
<evidence type="ECO:0000313" key="8">
    <source>
        <dbReference type="Proteomes" id="UP001303889"/>
    </source>
</evidence>
<evidence type="ECO:0000256" key="3">
    <source>
        <dbReference type="ARBA" id="ARBA00022737"/>
    </source>
</evidence>
<gene>
    <name evidence="7" type="ORF">C8A05DRAFT_16220</name>
</gene>
<dbReference type="PANTHER" id="PTHR10552:SF6">
    <property type="entry name" value="U2 SMALL NUCLEAR RIBONUCLEOPROTEIN A"/>
    <property type="match status" value="1"/>
</dbReference>
<dbReference type="GO" id="GO:0000398">
    <property type="term" value="P:mRNA splicing, via spliceosome"/>
    <property type="evidence" value="ECO:0007669"/>
    <property type="project" value="InterPro"/>
</dbReference>
<comment type="subcellular location">
    <subcellularLocation>
        <location evidence="1">Nucleus</location>
    </subcellularLocation>
</comment>
<dbReference type="Proteomes" id="UP001303889">
    <property type="component" value="Unassembled WGS sequence"/>
</dbReference>
<evidence type="ECO:0000256" key="6">
    <source>
        <dbReference type="ARBA" id="ARBA00024238"/>
    </source>
</evidence>
<dbReference type="AlphaFoldDB" id="A0AAN6MK19"/>
<keyword evidence="7" id="KW-0687">Ribonucleoprotein</keyword>
<keyword evidence="2" id="KW-0433">Leucine-rich repeat</keyword>
<dbReference type="Pfam" id="PF14580">
    <property type="entry name" value="LRR_9"/>
    <property type="match status" value="1"/>
</dbReference>
<name>A0AAN6MK19_9PEZI</name>
<dbReference type="FunFam" id="3.80.10.10:FF:000026">
    <property type="entry name" value="U2 small nuclear ribonucleoprotein A"/>
    <property type="match status" value="1"/>
</dbReference>
<reference evidence="7" key="1">
    <citation type="journal article" date="2023" name="Mol. Phylogenet. Evol.">
        <title>Genome-scale phylogeny and comparative genomics of the fungal order Sordariales.</title>
        <authorList>
            <person name="Hensen N."/>
            <person name="Bonometti L."/>
            <person name="Westerberg I."/>
            <person name="Brannstrom I.O."/>
            <person name="Guillou S."/>
            <person name="Cros-Aarteil S."/>
            <person name="Calhoun S."/>
            <person name="Haridas S."/>
            <person name="Kuo A."/>
            <person name="Mondo S."/>
            <person name="Pangilinan J."/>
            <person name="Riley R."/>
            <person name="LaButti K."/>
            <person name="Andreopoulos B."/>
            <person name="Lipzen A."/>
            <person name="Chen C."/>
            <person name="Yan M."/>
            <person name="Daum C."/>
            <person name="Ng V."/>
            <person name="Clum A."/>
            <person name="Steindorff A."/>
            <person name="Ohm R.A."/>
            <person name="Martin F."/>
            <person name="Silar P."/>
            <person name="Natvig D.O."/>
            <person name="Lalanne C."/>
            <person name="Gautier V."/>
            <person name="Ament-Velasquez S.L."/>
            <person name="Kruys A."/>
            <person name="Hutchinson M.I."/>
            <person name="Powell A.J."/>
            <person name="Barry K."/>
            <person name="Miller A.N."/>
            <person name="Grigoriev I.V."/>
            <person name="Debuchy R."/>
            <person name="Gladieux P."/>
            <person name="Hiltunen Thoren M."/>
            <person name="Johannesson H."/>
        </authorList>
    </citation>
    <scope>NUCLEOTIDE SEQUENCE</scope>
    <source>
        <strain evidence="7">CBS 103.79</strain>
    </source>
</reference>
<evidence type="ECO:0000256" key="4">
    <source>
        <dbReference type="ARBA" id="ARBA00023242"/>
    </source>
</evidence>